<feature type="coiled-coil region" evidence="1">
    <location>
        <begin position="1156"/>
        <end position="1192"/>
    </location>
</feature>
<dbReference type="InterPro" id="IPR009216">
    <property type="entry name" value="Virulence_factor_SrfB"/>
</dbReference>
<proteinExistence type="predicted"/>
<evidence type="ECO:0000313" key="3">
    <source>
        <dbReference type="Proteomes" id="UP000824150"/>
    </source>
</evidence>
<keyword evidence="1" id="KW-0175">Coiled coil</keyword>
<sequence length="1309" mass="146426">MLAKLIESKEEQIALVENTGIQFTDYELTVDWNSGKPEVEHAVTGYFVSAGSAEPYVRLRPDDGDEAVYRNAAGREVDIADALASLPTKSSLELYDGVWFPVPFFAVGGHMHGTVGPWCWARCRVVDITARKQKEEELKAKRSGKVEKKRELTPFEALMQARQGENEGPRTYHITIAFDTKADEVSTGEVYYLPTVHDVQAGTIFELSAEQSQHSIFLKALPNGVAWVNEWAQAVFTKLAKERLDEFSGERAQDVIAKMQNEHLHEQHYLNMLAFLNLLVKPKQIKLLAGAAESTTKPVEVSLVLDIGNSRSCGILVEHYEGAEFSSDDFSGTSKLVLRDLNAPENEYDEPFVSRLEFARANFDFDGKAARSLCTEAFTWPSLVRVGTEAAHLAAMRQGSEGRTGLTSPKRYLWQSQGFEDDTWFFNNAAYQIKSQTLSDEAKRVGAIKAFARPFGSYINTWGEALFASSSDASRTNLKSGYSYRSCMTFMLSEIFLQALRQMNAASHRRTKLNYNAPRYLKTVILTVPPAMPQEERENLRSCIYEALGIIWKCLGYDISPADVCAFASDKASFKQALPEVKMDWNEAEAGQVVYLYNETQKVFRGSCHAFVDALRQPELDDRCFNHLKDKYGHDLVSTRIATVDIGGGTTDLVIRDYTYEQGKADHESDLIPYEVVSTGGKIAGDDLLLDLIKLGPLQAIIEAISADGRFNRSILDRILGQASGNVQDSLLRVQMVDQILSKVALRILFHLEHLSHYEADTLYVTGSMADFLYGNESKNDLPPEVPLPEPAPTPNAEALQWFNAQVQEYIASFDLMQVPLKVDLIALDRKIREGNFNLSAALHNLCVLINQYEPDVLLLTGRPSQLPAIRALFEERLALSPARIVSMHSYECGSWYSFSPDGVHIGDPKTTAAMGALLSHMRSDHSNFPNFRYQSAPMPPNNQMHYVGIVMQSGRIAQKDEVFAVYDETEGPAMTFESCAYADKRGLKILAFDDSQAKTVGGRPKDINVKMAQATFNLKLAADFGYRQFADPSGEATALYRLEMIDNVEQYPELIRLKRKYYNLSIDDLTPTNIKAYLEDIEGKGIEKINTTLAPELRAILERMAQCEAIALNPPEVAATPEEQQALQAQAEMAQANAKVGLLGRLKGERTKLIAEDYAKRLQTLLTQKRAAQAKAAADELEQLKRSSVQKFYAIVKYFIEQRTASFQRVFDKAAALCNSSRADFTLTLQLKVVNTEHDHPFPYLKRELKDKLPPLVRYEIAALDFATAAGSVKGANDIKSKDLPGYFKFKLRTVLEPEYWTSSGRII</sequence>
<protein>
    <submittedName>
        <fullName evidence="2">Virulence factor SrfB</fullName>
    </submittedName>
</protein>
<gene>
    <name evidence="2" type="ORF">IAA31_08550</name>
</gene>
<dbReference type="Pfam" id="PF07520">
    <property type="entry name" value="SrfB"/>
    <property type="match status" value="2"/>
</dbReference>
<dbReference type="Proteomes" id="UP000824150">
    <property type="component" value="Unassembled WGS sequence"/>
</dbReference>
<name>A0A9E2KP97_9GAMM</name>
<reference evidence="2" key="2">
    <citation type="submission" date="2021-04" db="EMBL/GenBank/DDBJ databases">
        <authorList>
            <person name="Gilroy R."/>
        </authorList>
    </citation>
    <scope>NUCLEOTIDE SEQUENCE</scope>
    <source>
        <strain evidence="2">687</strain>
    </source>
</reference>
<reference evidence="2" key="1">
    <citation type="journal article" date="2021" name="PeerJ">
        <title>Extensive microbial diversity within the chicken gut microbiome revealed by metagenomics and culture.</title>
        <authorList>
            <person name="Gilroy R."/>
            <person name="Ravi A."/>
            <person name="Getino M."/>
            <person name="Pursley I."/>
            <person name="Horton D.L."/>
            <person name="Alikhan N.F."/>
            <person name="Baker D."/>
            <person name="Gharbi K."/>
            <person name="Hall N."/>
            <person name="Watson M."/>
            <person name="Adriaenssens E.M."/>
            <person name="Foster-Nyarko E."/>
            <person name="Jarju S."/>
            <person name="Secka A."/>
            <person name="Antonio M."/>
            <person name="Oren A."/>
            <person name="Chaudhuri R.R."/>
            <person name="La Ragione R."/>
            <person name="Hildebrand F."/>
            <person name="Pallen M.J."/>
        </authorList>
    </citation>
    <scope>NUCLEOTIDE SEQUENCE</scope>
    <source>
        <strain evidence="2">687</strain>
    </source>
</reference>
<comment type="caution">
    <text evidence="2">The sequence shown here is derived from an EMBL/GenBank/DDBJ whole genome shotgun (WGS) entry which is preliminary data.</text>
</comment>
<evidence type="ECO:0000256" key="1">
    <source>
        <dbReference type="SAM" id="Coils"/>
    </source>
</evidence>
<dbReference type="EMBL" id="JAHLFG010000094">
    <property type="protein sequence ID" value="MBU3827516.1"/>
    <property type="molecule type" value="Genomic_DNA"/>
</dbReference>
<accession>A0A9E2KP97</accession>
<organism evidence="2 3">
    <name type="scientific">Candidatus Anaerobiospirillum merdipullorum</name>
    <dbReference type="NCBI Taxonomy" id="2838450"/>
    <lineage>
        <taxon>Bacteria</taxon>
        <taxon>Pseudomonadati</taxon>
        <taxon>Pseudomonadota</taxon>
        <taxon>Gammaproteobacteria</taxon>
        <taxon>Aeromonadales</taxon>
        <taxon>Succinivibrionaceae</taxon>
        <taxon>Anaerobiospirillum</taxon>
    </lineage>
</organism>
<evidence type="ECO:0000313" key="2">
    <source>
        <dbReference type="EMBL" id="MBU3827516.1"/>
    </source>
</evidence>